<dbReference type="EMBL" id="BAAAZU010000017">
    <property type="protein sequence ID" value="GAA3927805.1"/>
    <property type="molecule type" value="Genomic_DNA"/>
</dbReference>
<accession>A0ABP7MQ41</accession>
<evidence type="ECO:0000313" key="1">
    <source>
        <dbReference type="EMBL" id="GAA3927805.1"/>
    </source>
</evidence>
<keyword evidence="2" id="KW-1185">Reference proteome</keyword>
<proteinExistence type="predicted"/>
<organism evidence="1 2">
    <name type="scientific">Luteimonas lutimaris</name>
    <dbReference type="NCBI Taxonomy" id="698645"/>
    <lineage>
        <taxon>Bacteria</taxon>
        <taxon>Pseudomonadati</taxon>
        <taxon>Pseudomonadota</taxon>
        <taxon>Gammaproteobacteria</taxon>
        <taxon>Lysobacterales</taxon>
        <taxon>Lysobacteraceae</taxon>
        <taxon>Luteimonas</taxon>
    </lineage>
</organism>
<name>A0ABP7MQ41_9GAMM</name>
<gene>
    <name evidence="1" type="ORF">GCM10022229_22210</name>
</gene>
<dbReference type="Proteomes" id="UP001501727">
    <property type="component" value="Unassembled WGS sequence"/>
</dbReference>
<sequence length="94" mass="10686">MPLFRCFIRGDNFPGKLIGRKQPAGFYTTRFVDAASAEEAEMLVVELLRNDPDLDVAPKHRTQDAKVYFESIDEVPADTERKPNKGFTFFLMGT</sequence>
<reference evidence="2" key="1">
    <citation type="journal article" date="2019" name="Int. J. Syst. Evol. Microbiol.">
        <title>The Global Catalogue of Microorganisms (GCM) 10K type strain sequencing project: providing services to taxonomists for standard genome sequencing and annotation.</title>
        <authorList>
            <consortium name="The Broad Institute Genomics Platform"/>
            <consortium name="The Broad Institute Genome Sequencing Center for Infectious Disease"/>
            <person name="Wu L."/>
            <person name="Ma J."/>
        </authorList>
    </citation>
    <scope>NUCLEOTIDE SEQUENCE [LARGE SCALE GENOMIC DNA]</scope>
    <source>
        <strain evidence="2">JCM 16916</strain>
    </source>
</reference>
<evidence type="ECO:0000313" key="2">
    <source>
        <dbReference type="Proteomes" id="UP001501727"/>
    </source>
</evidence>
<protein>
    <submittedName>
        <fullName evidence="1">Uncharacterized protein</fullName>
    </submittedName>
</protein>
<comment type="caution">
    <text evidence="1">The sequence shown here is derived from an EMBL/GenBank/DDBJ whole genome shotgun (WGS) entry which is preliminary data.</text>
</comment>